<comment type="caution">
    <text evidence="1">The sequence shown here is derived from an EMBL/GenBank/DDBJ whole genome shotgun (WGS) entry which is preliminary data.</text>
</comment>
<sequence>MFCLFAYKSDPKELFAALHNLDEECREKASRLQEVSRLQELYVKCAKIY</sequence>
<name>A0A397GKW0_9GLOM</name>
<dbReference type="AlphaFoldDB" id="A0A397GKW0"/>
<dbReference type="Proteomes" id="UP000266861">
    <property type="component" value="Unassembled WGS sequence"/>
</dbReference>
<gene>
    <name evidence="1" type="ORF">Glove_476g84</name>
</gene>
<organism evidence="1 2">
    <name type="scientific">Diversispora epigaea</name>
    <dbReference type="NCBI Taxonomy" id="1348612"/>
    <lineage>
        <taxon>Eukaryota</taxon>
        <taxon>Fungi</taxon>
        <taxon>Fungi incertae sedis</taxon>
        <taxon>Mucoromycota</taxon>
        <taxon>Glomeromycotina</taxon>
        <taxon>Glomeromycetes</taxon>
        <taxon>Diversisporales</taxon>
        <taxon>Diversisporaceae</taxon>
        <taxon>Diversispora</taxon>
    </lineage>
</organism>
<protein>
    <submittedName>
        <fullName evidence="1">Uncharacterized protein</fullName>
    </submittedName>
</protein>
<proteinExistence type="predicted"/>
<reference evidence="1 2" key="1">
    <citation type="submission" date="2018-08" db="EMBL/GenBank/DDBJ databases">
        <title>Genome and evolution of the arbuscular mycorrhizal fungus Diversispora epigaea (formerly Glomus versiforme) and its bacterial endosymbionts.</title>
        <authorList>
            <person name="Sun X."/>
            <person name="Fei Z."/>
            <person name="Harrison M."/>
        </authorList>
    </citation>
    <scope>NUCLEOTIDE SEQUENCE [LARGE SCALE GENOMIC DNA]</scope>
    <source>
        <strain evidence="1 2">IT104</strain>
    </source>
</reference>
<accession>A0A397GKW0</accession>
<keyword evidence="2" id="KW-1185">Reference proteome</keyword>
<evidence type="ECO:0000313" key="2">
    <source>
        <dbReference type="Proteomes" id="UP000266861"/>
    </source>
</evidence>
<evidence type="ECO:0000313" key="1">
    <source>
        <dbReference type="EMBL" id="RHZ51631.1"/>
    </source>
</evidence>
<dbReference type="EMBL" id="PQFF01000415">
    <property type="protein sequence ID" value="RHZ51631.1"/>
    <property type="molecule type" value="Genomic_DNA"/>
</dbReference>